<dbReference type="PATRIC" id="fig|1408254.3.peg.3299"/>
<dbReference type="AlphaFoldDB" id="V6M676"/>
<evidence type="ECO:0000313" key="2">
    <source>
        <dbReference type="EMBL" id="EST53822.1"/>
    </source>
</evidence>
<dbReference type="HOGENOM" id="CLU_1583392_0_0_9"/>
<name>V6M676_9BACL</name>
<proteinExistence type="predicted"/>
<feature type="signal peptide" evidence="1">
    <location>
        <begin position="1"/>
        <end position="22"/>
    </location>
</feature>
<gene>
    <name evidence="2" type="ORF">T458_16775</name>
</gene>
<dbReference type="OrthoDB" id="2470121at2"/>
<keyword evidence="1" id="KW-0732">Signal</keyword>
<dbReference type="Proteomes" id="UP000017973">
    <property type="component" value="Unassembled WGS sequence"/>
</dbReference>
<evidence type="ECO:0000313" key="3">
    <source>
        <dbReference type="Proteomes" id="UP000017973"/>
    </source>
</evidence>
<sequence length="168" mass="19153">MKRNHIVGFSLALLVACGTLFAANQLSANEPNLEIKVYAQNTLQVLGIDADTDSITSSHSVKDSVTFTDKDGKEWVYIDFTDRTKFIEDMENYYDEEFVGTFIDVQADIMRKHSQVGDYIPVILLDKELQEGTFTFTRDNGETLSFPTYYDSRKGWTYEEPALFESAQ</sequence>
<keyword evidence="3" id="KW-1185">Reference proteome</keyword>
<accession>V6M676</accession>
<dbReference type="PROSITE" id="PS51257">
    <property type="entry name" value="PROKAR_LIPOPROTEIN"/>
    <property type="match status" value="1"/>
</dbReference>
<reference evidence="2 3" key="1">
    <citation type="journal article" date="2014" name="Genome Announc.">
        <title>Draft Genome Sequence of Brevibacillus panacihumi Strain W25, a Halotolerant Hydrocarbon-Degrading Bacterium.</title>
        <authorList>
            <person name="Wang X."/>
            <person name="Jin D."/>
            <person name="Zhou L."/>
            <person name="Wu L."/>
            <person name="An W."/>
            <person name="Chen Y."/>
            <person name="Zhao L."/>
        </authorList>
    </citation>
    <scope>NUCLEOTIDE SEQUENCE [LARGE SCALE GENOMIC DNA]</scope>
    <source>
        <strain evidence="2 3">W25</strain>
    </source>
</reference>
<evidence type="ECO:0000256" key="1">
    <source>
        <dbReference type="SAM" id="SignalP"/>
    </source>
</evidence>
<feature type="chain" id="PRO_5004749400" evidence="1">
    <location>
        <begin position="23"/>
        <end position="168"/>
    </location>
</feature>
<protein>
    <submittedName>
        <fullName evidence="2">Uncharacterized protein</fullName>
    </submittedName>
</protein>
<organism evidence="2 3">
    <name type="scientific">Brevibacillus panacihumi W25</name>
    <dbReference type="NCBI Taxonomy" id="1408254"/>
    <lineage>
        <taxon>Bacteria</taxon>
        <taxon>Bacillati</taxon>
        <taxon>Bacillota</taxon>
        <taxon>Bacilli</taxon>
        <taxon>Bacillales</taxon>
        <taxon>Paenibacillaceae</taxon>
        <taxon>Brevibacillus</taxon>
    </lineage>
</organism>
<dbReference type="RefSeq" id="WP_023557221.1">
    <property type="nucleotide sequence ID" value="NZ_KI629785.1"/>
</dbReference>
<comment type="caution">
    <text evidence="2">The sequence shown here is derived from an EMBL/GenBank/DDBJ whole genome shotgun (WGS) entry which is preliminary data.</text>
</comment>
<dbReference type="EMBL" id="AYJU01000017">
    <property type="protein sequence ID" value="EST53822.1"/>
    <property type="molecule type" value="Genomic_DNA"/>
</dbReference>